<sequence length="603" mass="64845">MYRQHILLFSAAGRRRASSTTKSTTESAPSSYIPFNCDVCIVCGGLSAQGDAVLTHSDPPSCVIVASRLLLVQIATLHRPSALERDVCPRPDVIFLRRCTIFPSNAHALRTPSSTSISNATSSTTPEEFVQEGKVEGATRADKQISPRARHVAIRPHRRCGVRQRADALHLPRSEQGPDTVKCATVWIWGCQARGRDSSPSSRSRTQGLSIIHVAHWRIVSTRTTRTTGVLMCLGNTSSTRSVERSKDAVDERLGARGKSSALRPWWIADRSAHAAGARSAPSQYGLDGRCERRVRGAWDAPPRGWTSARAVWGGRYRYCPRVVLRVLVFVSDTGNASTSTGSAVTRPSSPPLHDFLPGLTFVPQLSRHRSRPVPLIPALVSRILRPRVCIYARRPWAGGRNKSALGLRIQGAPPAPISFPSPTPTLQPTVCVALSVRYVYIPTSLFLSPPPPLPLVFPAFVPRPLVPMASPAFTSPSHTRPAESSAPRGMHLPYASPARWAPAHVPRFHPHPPSPTLSPPVRRPHALPAAKSPARTVDSSAGGTQLALRGNAAHAVCVRVDSPSSPPSTLSPVPATPAPAVESSANLVSQLLIDVVSKECAA</sequence>
<feature type="region of interest" description="Disordered" evidence="1">
    <location>
        <begin position="112"/>
        <end position="146"/>
    </location>
</feature>
<keyword evidence="3" id="KW-1185">Reference proteome</keyword>
<organism evidence="2 3">
    <name type="scientific">Mycena metata</name>
    <dbReference type="NCBI Taxonomy" id="1033252"/>
    <lineage>
        <taxon>Eukaryota</taxon>
        <taxon>Fungi</taxon>
        <taxon>Dikarya</taxon>
        <taxon>Basidiomycota</taxon>
        <taxon>Agaricomycotina</taxon>
        <taxon>Agaricomycetes</taxon>
        <taxon>Agaricomycetidae</taxon>
        <taxon>Agaricales</taxon>
        <taxon>Marasmiineae</taxon>
        <taxon>Mycenaceae</taxon>
        <taxon>Mycena</taxon>
    </lineage>
</organism>
<feature type="compositionally biased region" description="Low complexity" evidence="1">
    <location>
        <begin position="568"/>
        <end position="580"/>
    </location>
</feature>
<accession>A0AAD7MTV1</accession>
<dbReference type="AlphaFoldDB" id="A0AAD7MTV1"/>
<feature type="compositionally biased region" description="Basic and acidic residues" evidence="1">
    <location>
        <begin position="131"/>
        <end position="145"/>
    </location>
</feature>
<feature type="compositionally biased region" description="Low complexity" evidence="1">
    <location>
        <begin position="112"/>
        <end position="125"/>
    </location>
</feature>
<dbReference type="EMBL" id="JARKIB010000159">
    <property type="protein sequence ID" value="KAJ7730430.1"/>
    <property type="molecule type" value="Genomic_DNA"/>
</dbReference>
<reference evidence="2" key="1">
    <citation type="submission" date="2023-03" db="EMBL/GenBank/DDBJ databases">
        <title>Massive genome expansion in bonnet fungi (Mycena s.s.) driven by repeated elements and novel gene families across ecological guilds.</title>
        <authorList>
            <consortium name="Lawrence Berkeley National Laboratory"/>
            <person name="Harder C.B."/>
            <person name="Miyauchi S."/>
            <person name="Viragh M."/>
            <person name="Kuo A."/>
            <person name="Thoen E."/>
            <person name="Andreopoulos B."/>
            <person name="Lu D."/>
            <person name="Skrede I."/>
            <person name="Drula E."/>
            <person name="Henrissat B."/>
            <person name="Morin E."/>
            <person name="Kohler A."/>
            <person name="Barry K."/>
            <person name="LaButti K."/>
            <person name="Morin E."/>
            <person name="Salamov A."/>
            <person name="Lipzen A."/>
            <person name="Mereny Z."/>
            <person name="Hegedus B."/>
            <person name="Baldrian P."/>
            <person name="Stursova M."/>
            <person name="Weitz H."/>
            <person name="Taylor A."/>
            <person name="Grigoriev I.V."/>
            <person name="Nagy L.G."/>
            <person name="Martin F."/>
            <person name="Kauserud H."/>
        </authorList>
    </citation>
    <scope>NUCLEOTIDE SEQUENCE</scope>
    <source>
        <strain evidence="2">CBHHK182m</strain>
    </source>
</reference>
<evidence type="ECO:0000313" key="3">
    <source>
        <dbReference type="Proteomes" id="UP001215598"/>
    </source>
</evidence>
<protein>
    <submittedName>
        <fullName evidence="2">Uncharacterized protein</fullName>
    </submittedName>
</protein>
<comment type="caution">
    <text evidence="2">The sequence shown here is derived from an EMBL/GenBank/DDBJ whole genome shotgun (WGS) entry which is preliminary data.</text>
</comment>
<dbReference type="Proteomes" id="UP001215598">
    <property type="component" value="Unassembled WGS sequence"/>
</dbReference>
<name>A0AAD7MTV1_9AGAR</name>
<evidence type="ECO:0000313" key="2">
    <source>
        <dbReference type="EMBL" id="KAJ7730430.1"/>
    </source>
</evidence>
<proteinExistence type="predicted"/>
<gene>
    <name evidence="2" type="ORF">B0H16DRAFT_1773897</name>
</gene>
<feature type="region of interest" description="Disordered" evidence="1">
    <location>
        <begin position="506"/>
        <end position="543"/>
    </location>
</feature>
<evidence type="ECO:0000256" key="1">
    <source>
        <dbReference type="SAM" id="MobiDB-lite"/>
    </source>
</evidence>
<feature type="region of interest" description="Disordered" evidence="1">
    <location>
        <begin position="560"/>
        <end position="580"/>
    </location>
</feature>